<dbReference type="EMBL" id="PYDT01000005">
    <property type="protein sequence ID" value="THU60482.1"/>
    <property type="molecule type" value="Genomic_DNA"/>
</dbReference>
<proteinExistence type="inferred from homology"/>
<dbReference type="GO" id="GO:0009734">
    <property type="term" value="P:auxin-activated signaling pathway"/>
    <property type="evidence" value="ECO:0007669"/>
    <property type="project" value="InterPro"/>
</dbReference>
<evidence type="ECO:0000313" key="7">
    <source>
        <dbReference type="EMBL" id="THU60482.1"/>
    </source>
</evidence>
<accession>A0A4S8JHG4</accession>
<evidence type="ECO:0008006" key="9">
    <source>
        <dbReference type="Google" id="ProtNLM"/>
    </source>
</evidence>
<comment type="subcellular location">
    <subcellularLocation>
        <location evidence="1">Membrane</location>
        <topology evidence="1">Multi-pass membrane protein</topology>
    </subcellularLocation>
</comment>
<keyword evidence="3 6" id="KW-0812">Transmembrane</keyword>
<keyword evidence="4 6" id="KW-1133">Transmembrane helix</keyword>
<feature type="transmembrane region" description="Helical" evidence="6">
    <location>
        <begin position="58"/>
        <end position="77"/>
    </location>
</feature>
<evidence type="ECO:0000256" key="1">
    <source>
        <dbReference type="ARBA" id="ARBA00004141"/>
    </source>
</evidence>
<keyword evidence="5 6" id="KW-0472">Membrane</keyword>
<gene>
    <name evidence="7" type="ORF">C4D60_Mb07t13230</name>
</gene>
<evidence type="ECO:0000256" key="4">
    <source>
        <dbReference type="ARBA" id="ARBA00022989"/>
    </source>
</evidence>
<evidence type="ECO:0000313" key="8">
    <source>
        <dbReference type="Proteomes" id="UP000317650"/>
    </source>
</evidence>
<evidence type="ECO:0000256" key="6">
    <source>
        <dbReference type="SAM" id="Phobius"/>
    </source>
</evidence>
<name>A0A4S8JHG4_MUSBA</name>
<dbReference type="AlphaFoldDB" id="A0A4S8JHG4"/>
<dbReference type="Proteomes" id="UP000317650">
    <property type="component" value="Chromosome 7"/>
</dbReference>
<dbReference type="Pfam" id="PF00335">
    <property type="entry name" value="Tetraspanin"/>
    <property type="match status" value="1"/>
</dbReference>
<keyword evidence="8" id="KW-1185">Reference proteome</keyword>
<feature type="transmembrane region" description="Helical" evidence="6">
    <location>
        <begin position="83"/>
        <end position="104"/>
    </location>
</feature>
<dbReference type="PANTHER" id="PTHR32191">
    <property type="entry name" value="TETRASPANIN-8-RELATED"/>
    <property type="match status" value="1"/>
</dbReference>
<feature type="transmembrane region" description="Helical" evidence="6">
    <location>
        <begin position="248"/>
        <end position="269"/>
    </location>
</feature>
<protein>
    <recommendedName>
        <fullName evidence="9">Tetraspanin-15</fullName>
    </recommendedName>
</protein>
<dbReference type="GO" id="GO:0016020">
    <property type="term" value="C:membrane"/>
    <property type="evidence" value="ECO:0007669"/>
    <property type="project" value="UniProtKB-SubCell"/>
</dbReference>
<dbReference type="InterPro" id="IPR044991">
    <property type="entry name" value="TET_plant"/>
</dbReference>
<comment type="caution">
    <text evidence="7">The sequence shown here is derived from an EMBL/GenBank/DDBJ whole genome shotgun (WGS) entry which is preliminary data.</text>
</comment>
<reference evidence="7 8" key="1">
    <citation type="journal article" date="2019" name="Nat. Plants">
        <title>Genome sequencing of Musa balbisiana reveals subgenome evolution and function divergence in polyploid bananas.</title>
        <authorList>
            <person name="Yao X."/>
        </authorList>
    </citation>
    <scope>NUCLEOTIDE SEQUENCE [LARGE SCALE GENOMIC DNA]</scope>
    <source>
        <strain evidence="8">cv. DH-PKW</strain>
        <tissue evidence="7">Leaves</tissue>
    </source>
</reference>
<feature type="transmembrane region" description="Helical" evidence="6">
    <location>
        <begin position="17"/>
        <end position="38"/>
    </location>
</feature>
<evidence type="ECO:0000256" key="3">
    <source>
        <dbReference type="ARBA" id="ARBA00022692"/>
    </source>
</evidence>
<sequence>MAAEAAKPDPPGGTSKLVGPLAIVAYLLSLPVLAFGIWLVSTRDYDCEDLLREPNVRVAVGVGLLLVFAISNFVVYYGDRVLMPGHMVLSVALVVMLTAGLSLVGTYRMEARGLPGSPLWLRDRVMRAETWNEVKTCLYGDMICEDLAYRTIQFTSHDFSLMKLSALESGCCKPPDVCEMEYVNAINWTEVRRNSTRDSESSSSSNPATNASHVDCHAWSNQPAILCYDCQSCKAAFLTIITSRWRKVGVFLIVMSTLFLFVHAVRFIILMSARFKP</sequence>
<organism evidence="7 8">
    <name type="scientific">Musa balbisiana</name>
    <name type="common">Banana</name>
    <dbReference type="NCBI Taxonomy" id="52838"/>
    <lineage>
        <taxon>Eukaryota</taxon>
        <taxon>Viridiplantae</taxon>
        <taxon>Streptophyta</taxon>
        <taxon>Embryophyta</taxon>
        <taxon>Tracheophyta</taxon>
        <taxon>Spermatophyta</taxon>
        <taxon>Magnoliopsida</taxon>
        <taxon>Liliopsida</taxon>
        <taxon>Zingiberales</taxon>
        <taxon>Musaceae</taxon>
        <taxon>Musa</taxon>
    </lineage>
</organism>
<comment type="similarity">
    <text evidence="2">Belongs to the tetraspanin (TM4SF) family.</text>
</comment>
<dbReference type="InterPro" id="IPR018499">
    <property type="entry name" value="Tetraspanin/Peripherin"/>
</dbReference>
<evidence type="ECO:0000256" key="2">
    <source>
        <dbReference type="ARBA" id="ARBA00006840"/>
    </source>
</evidence>
<evidence type="ECO:0000256" key="5">
    <source>
        <dbReference type="ARBA" id="ARBA00023136"/>
    </source>
</evidence>